<evidence type="ECO:0000256" key="7">
    <source>
        <dbReference type="ARBA" id="ARBA00023004"/>
    </source>
</evidence>
<feature type="domain" description="Aminotransferase class V" evidence="11">
    <location>
        <begin position="4"/>
        <end position="369"/>
    </location>
</feature>
<evidence type="ECO:0000256" key="10">
    <source>
        <dbReference type="RuleBase" id="RU004504"/>
    </source>
</evidence>
<dbReference type="GO" id="GO:0051536">
    <property type="term" value="F:iron-sulfur cluster binding"/>
    <property type="evidence" value="ECO:0007669"/>
    <property type="project" value="UniProtKB-KW"/>
</dbReference>
<dbReference type="InterPro" id="IPR020578">
    <property type="entry name" value="Aminotrans_V_PyrdxlP_BS"/>
</dbReference>
<evidence type="ECO:0000313" key="12">
    <source>
        <dbReference type="EMBL" id="BBL34519.1"/>
    </source>
</evidence>
<reference evidence="12 13" key="1">
    <citation type="submission" date="2019-06" db="EMBL/GenBank/DDBJ databases">
        <title>Nitrosomonas stercoris KYUHI-S whole genome shotgun sequence.</title>
        <authorList>
            <person name="Nakagawa T."/>
            <person name="Tsuchiya Y."/>
            <person name="Takahashi R."/>
        </authorList>
    </citation>
    <scope>NUCLEOTIDE SEQUENCE [LARGE SCALE GENOMIC DNA]</scope>
    <source>
        <strain evidence="12 13">KYUHI-S</strain>
    </source>
</reference>
<comment type="cofactor">
    <cofactor evidence="1 10">
        <name>pyridoxal 5'-phosphate</name>
        <dbReference type="ChEBI" id="CHEBI:597326"/>
    </cofactor>
</comment>
<comment type="catalytic activity">
    <reaction evidence="9">
        <text>(sulfur carrier)-H + L-cysteine = (sulfur carrier)-SH + L-alanine</text>
        <dbReference type="Rhea" id="RHEA:43892"/>
        <dbReference type="Rhea" id="RHEA-COMP:14737"/>
        <dbReference type="Rhea" id="RHEA-COMP:14739"/>
        <dbReference type="ChEBI" id="CHEBI:29917"/>
        <dbReference type="ChEBI" id="CHEBI:35235"/>
        <dbReference type="ChEBI" id="CHEBI:57972"/>
        <dbReference type="ChEBI" id="CHEBI:64428"/>
        <dbReference type="EC" id="2.8.1.7"/>
    </reaction>
</comment>
<evidence type="ECO:0000256" key="2">
    <source>
        <dbReference type="ARBA" id="ARBA00006490"/>
    </source>
</evidence>
<evidence type="ECO:0000256" key="3">
    <source>
        <dbReference type="ARBA" id="ARBA00012239"/>
    </source>
</evidence>
<evidence type="ECO:0000256" key="5">
    <source>
        <dbReference type="ARBA" id="ARBA00022723"/>
    </source>
</evidence>
<keyword evidence="5" id="KW-0479">Metal-binding</keyword>
<proteinExistence type="inferred from homology"/>
<dbReference type="PANTHER" id="PTHR11601">
    <property type="entry name" value="CYSTEINE DESULFURYLASE FAMILY MEMBER"/>
    <property type="match status" value="1"/>
</dbReference>
<dbReference type="GO" id="GO:0031071">
    <property type="term" value="F:cysteine desulfurase activity"/>
    <property type="evidence" value="ECO:0007669"/>
    <property type="project" value="UniProtKB-EC"/>
</dbReference>
<keyword evidence="6" id="KW-0663">Pyridoxal phosphate</keyword>
<evidence type="ECO:0000256" key="6">
    <source>
        <dbReference type="ARBA" id="ARBA00022898"/>
    </source>
</evidence>
<protein>
    <recommendedName>
        <fullName evidence="3">cysteine desulfurase</fullName>
        <ecNumber evidence="3">2.8.1.7</ecNumber>
    </recommendedName>
</protein>
<keyword evidence="13" id="KW-1185">Reference proteome</keyword>
<dbReference type="Gene3D" id="3.40.640.10">
    <property type="entry name" value="Type I PLP-dependent aspartate aminotransferase-like (Major domain)"/>
    <property type="match status" value="1"/>
</dbReference>
<dbReference type="KEGG" id="nst:Nstercoris_00757"/>
<dbReference type="EC" id="2.8.1.7" evidence="3"/>
<dbReference type="EMBL" id="AP019755">
    <property type="protein sequence ID" value="BBL34519.1"/>
    <property type="molecule type" value="Genomic_DNA"/>
</dbReference>
<evidence type="ECO:0000256" key="4">
    <source>
        <dbReference type="ARBA" id="ARBA00022679"/>
    </source>
</evidence>
<dbReference type="AlphaFoldDB" id="A0A4Y1YLC7"/>
<dbReference type="Pfam" id="PF00266">
    <property type="entry name" value="Aminotran_5"/>
    <property type="match status" value="1"/>
</dbReference>
<organism evidence="12 13">
    <name type="scientific">Nitrosomonas stercoris</name>
    <dbReference type="NCBI Taxonomy" id="1444684"/>
    <lineage>
        <taxon>Bacteria</taxon>
        <taxon>Pseudomonadati</taxon>
        <taxon>Pseudomonadota</taxon>
        <taxon>Betaproteobacteria</taxon>
        <taxon>Nitrosomonadales</taxon>
        <taxon>Nitrosomonadaceae</taxon>
        <taxon>Nitrosomonas</taxon>
    </lineage>
</organism>
<dbReference type="SUPFAM" id="SSF53383">
    <property type="entry name" value="PLP-dependent transferases"/>
    <property type="match status" value="1"/>
</dbReference>
<dbReference type="PANTHER" id="PTHR11601:SF34">
    <property type="entry name" value="CYSTEINE DESULFURASE"/>
    <property type="match status" value="1"/>
</dbReference>
<dbReference type="InterPro" id="IPR015424">
    <property type="entry name" value="PyrdxlP-dep_Trfase"/>
</dbReference>
<evidence type="ECO:0000256" key="1">
    <source>
        <dbReference type="ARBA" id="ARBA00001933"/>
    </source>
</evidence>
<dbReference type="InterPro" id="IPR015421">
    <property type="entry name" value="PyrdxlP-dep_Trfase_major"/>
</dbReference>
<gene>
    <name evidence="12" type="ORF">Nstercoris_00757</name>
</gene>
<keyword evidence="8" id="KW-0411">Iron-sulfur</keyword>
<dbReference type="GO" id="GO:0046872">
    <property type="term" value="F:metal ion binding"/>
    <property type="evidence" value="ECO:0007669"/>
    <property type="project" value="UniProtKB-KW"/>
</dbReference>
<keyword evidence="4" id="KW-0808">Transferase</keyword>
<comment type="similarity">
    <text evidence="2">Belongs to the class-V pyridoxal-phosphate-dependent aminotransferase family. NifS/IscS subfamily.</text>
</comment>
<name>A0A4Y1YLC7_9PROT</name>
<dbReference type="InterPro" id="IPR000192">
    <property type="entry name" value="Aminotrans_V_dom"/>
</dbReference>
<dbReference type="PROSITE" id="PS00595">
    <property type="entry name" value="AA_TRANSFER_CLASS_5"/>
    <property type="match status" value="1"/>
</dbReference>
<evidence type="ECO:0000259" key="11">
    <source>
        <dbReference type="Pfam" id="PF00266"/>
    </source>
</evidence>
<evidence type="ECO:0000256" key="9">
    <source>
        <dbReference type="ARBA" id="ARBA00050776"/>
    </source>
</evidence>
<sequence>MSQVYFDHNATTQVDEAVLEAMLPYFRENYGNASSGHSVGLAARKAIDRAREQVAQAVGVQPAQVIFTSGGSEANNLFIRGVTDSLPISALAVSAVEHPCVLRTAQALTRRKNGENWQLHYLAVDAAGQIEVDEAVKILTAEKPALASVMLANNETGVIQEVAAVTKAVREKEQTTWIHTDAIQAFGKIPVNFAELGVHAMTISAHKIYGPKGAAALIIDPRLPIKPLIYGGGHEDGLRSGTENVATIVGFGVACELAVSRLAASMAHTTQLRDTLEQGLLALGATIFGSGASRLPNTCYFALPDIEGDTLVVRLDKQGFAVASGAACSSATPGKSHVLEAMNVPPILARCAVRVSLGPDNSAEEVDDFLAATKRIVDELRSMSMLLNV</sequence>
<dbReference type="PIRSF" id="PIRSF005572">
    <property type="entry name" value="NifS"/>
    <property type="match status" value="1"/>
</dbReference>
<dbReference type="InterPro" id="IPR015422">
    <property type="entry name" value="PyrdxlP-dep_Trfase_small"/>
</dbReference>
<evidence type="ECO:0000256" key="8">
    <source>
        <dbReference type="ARBA" id="ARBA00023014"/>
    </source>
</evidence>
<accession>A0A4Y1YLC7</accession>
<dbReference type="Gene3D" id="1.10.260.50">
    <property type="match status" value="1"/>
</dbReference>
<dbReference type="Proteomes" id="UP000316473">
    <property type="component" value="Chromosome"/>
</dbReference>
<dbReference type="InterPro" id="IPR016454">
    <property type="entry name" value="Cysteine_dSase"/>
</dbReference>
<dbReference type="Gene3D" id="3.90.1150.10">
    <property type="entry name" value="Aspartate Aminotransferase, domain 1"/>
    <property type="match status" value="1"/>
</dbReference>
<keyword evidence="7" id="KW-0408">Iron</keyword>
<evidence type="ECO:0000313" key="13">
    <source>
        <dbReference type="Proteomes" id="UP000316473"/>
    </source>
</evidence>